<keyword evidence="2" id="KW-1133">Transmembrane helix</keyword>
<keyword evidence="2" id="KW-0472">Membrane</keyword>
<sequence length="456" mass="52392">MFRSRASLFGRTGLHRFRTAGGILPRYYSHSASVHTSYSRNNISYRSHEKEPVEDTIQDIEFTDIARICMSQNSTALQTYTPPRTAIQHYRAPVRSLALVRSYRKDDRDDENDDNNDEHDHTSRTGQSSERVSYVANLIGILAASLMLSALMYIIYKAHLEPREREIIGNRIEGLDDEYEKLQDQCPNGSLNNEIVSCAEKVYLKKGAHDRQAFLRELVVATALNAISPTSQPESGIFHEPIAGTNKARYYTMSEIKPNSMDLEDFILKGDWREKLAKKPMIGFDTALALTGVIAGQQDCKFANMIITEYEDHYEVGVIDFELSGTSYFGKIFNRHEYTTHLPSLVHYIRELHDQNDEFNLVKFKLSGDPRGREFVQYALSHAMNEENVINLYRKIAETDFITPSIARLESLYSENTGLVTRSEIRAWKAELTRWQSEALRFVQEYDEEHRSACRV</sequence>
<protein>
    <submittedName>
        <fullName evidence="3">Uncharacterized protein</fullName>
    </submittedName>
</protein>
<evidence type="ECO:0000313" key="4">
    <source>
        <dbReference type="Proteomes" id="UP000324194"/>
    </source>
</evidence>
<name>A0A5E4PEY0_9COXI</name>
<dbReference type="KEGG" id="asip:AQUSIP_02570"/>
<gene>
    <name evidence="3" type="ORF">AQUSIP_02570</name>
</gene>
<keyword evidence="4" id="KW-1185">Reference proteome</keyword>
<dbReference type="Proteomes" id="UP000324194">
    <property type="component" value="Chromosome 1"/>
</dbReference>
<organism evidence="3 4">
    <name type="scientific">Aquicella siphonis</name>
    <dbReference type="NCBI Taxonomy" id="254247"/>
    <lineage>
        <taxon>Bacteria</taxon>
        <taxon>Pseudomonadati</taxon>
        <taxon>Pseudomonadota</taxon>
        <taxon>Gammaproteobacteria</taxon>
        <taxon>Legionellales</taxon>
        <taxon>Coxiellaceae</taxon>
        <taxon>Aquicella</taxon>
    </lineage>
</organism>
<evidence type="ECO:0000313" key="3">
    <source>
        <dbReference type="EMBL" id="VVC74983.1"/>
    </source>
</evidence>
<proteinExistence type="predicted"/>
<evidence type="ECO:0000256" key="1">
    <source>
        <dbReference type="SAM" id="MobiDB-lite"/>
    </source>
</evidence>
<dbReference type="RefSeq" id="WP_148337876.1">
    <property type="nucleotide sequence ID" value="NZ_LR699119.1"/>
</dbReference>
<keyword evidence="2" id="KW-0812">Transmembrane</keyword>
<dbReference type="OrthoDB" id="5659923at2"/>
<feature type="region of interest" description="Disordered" evidence="1">
    <location>
        <begin position="104"/>
        <end position="129"/>
    </location>
</feature>
<accession>A0A5E4PEY0</accession>
<dbReference type="AlphaFoldDB" id="A0A5E4PEY0"/>
<reference evidence="3 4" key="1">
    <citation type="submission" date="2019-08" db="EMBL/GenBank/DDBJ databases">
        <authorList>
            <person name="Guy L."/>
        </authorList>
    </citation>
    <scope>NUCLEOTIDE SEQUENCE [LARGE SCALE GENOMIC DNA]</scope>
    <source>
        <strain evidence="3 4">SGT-108</strain>
    </source>
</reference>
<feature type="compositionally biased region" description="Acidic residues" evidence="1">
    <location>
        <begin position="108"/>
        <end position="117"/>
    </location>
</feature>
<evidence type="ECO:0000256" key="2">
    <source>
        <dbReference type="SAM" id="Phobius"/>
    </source>
</evidence>
<dbReference type="EMBL" id="LR699119">
    <property type="protein sequence ID" value="VVC74983.1"/>
    <property type="molecule type" value="Genomic_DNA"/>
</dbReference>
<feature type="transmembrane region" description="Helical" evidence="2">
    <location>
        <begin position="134"/>
        <end position="156"/>
    </location>
</feature>